<dbReference type="Proteomes" id="UP000549394">
    <property type="component" value="Unassembled WGS sequence"/>
</dbReference>
<dbReference type="GO" id="GO:0008292">
    <property type="term" value="P:acetylcholine biosynthetic process"/>
    <property type="evidence" value="ECO:0007669"/>
    <property type="project" value="TreeGrafter"/>
</dbReference>
<comment type="caution">
    <text evidence="15">The sequence shown here is derived from an EMBL/GenBank/DDBJ whole genome shotgun (WGS) entry which is preliminary data.</text>
</comment>
<dbReference type="OrthoDB" id="546820at2759"/>
<dbReference type="EMBL" id="CAJFCJ010000006">
    <property type="protein sequence ID" value="CAD5115460.1"/>
    <property type="molecule type" value="Genomic_DNA"/>
</dbReference>
<evidence type="ECO:0000256" key="8">
    <source>
        <dbReference type="ARBA" id="ARBA00023053"/>
    </source>
</evidence>
<feature type="transmembrane region" description="Helical" evidence="14">
    <location>
        <begin position="153"/>
        <end position="175"/>
    </location>
</feature>
<evidence type="ECO:0000256" key="9">
    <source>
        <dbReference type="ARBA" id="ARBA00023065"/>
    </source>
</evidence>
<evidence type="ECO:0000256" key="1">
    <source>
        <dbReference type="ARBA" id="ARBA00004141"/>
    </source>
</evidence>
<evidence type="ECO:0000313" key="16">
    <source>
        <dbReference type="Proteomes" id="UP000549394"/>
    </source>
</evidence>
<dbReference type="InterPro" id="IPR052244">
    <property type="entry name" value="Choline_transporter"/>
</dbReference>
<keyword evidence="12" id="KW-0739">Sodium transport</keyword>
<feature type="transmembrane region" description="Helical" evidence="14">
    <location>
        <begin position="259"/>
        <end position="285"/>
    </location>
</feature>
<feature type="transmembrane region" description="Helical" evidence="14">
    <location>
        <begin position="320"/>
        <end position="347"/>
    </location>
</feature>
<organism evidence="15 16">
    <name type="scientific">Dimorphilus gyrociliatus</name>
    <dbReference type="NCBI Taxonomy" id="2664684"/>
    <lineage>
        <taxon>Eukaryota</taxon>
        <taxon>Metazoa</taxon>
        <taxon>Spiralia</taxon>
        <taxon>Lophotrochozoa</taxon>
        <taxon>Annelida</taxon>
        <taxon>Polychaeta</taxon>
        <taxon>Polychaeta incertae sedis</taxon>
        <taxon>Dinophilidae</taxon>
        <taxon>Dimorphilus</taxon>
    </lineage>
</organism>
<dbReference type="PANTHER" id="PTHR45897:SF4">
    <property type="entry name" value="HIGH-AFFINITY CHOLINE TRANSPORTER 1"/>
    <property type="match status" value="1"/>
</dbReference>
<dbReference type="PROSITE" id="PS50283">
    <property type="entry name" value="NA_SOLUT_SYMP_3"/>
    <property type="match status" value="1"/>
</dbReference>
<feature type="transmembrane region" description="Helical" evidence="14">
    <location>
        <begin position="368"/>
        <end position="386"/>
    </location>
</feature>
<comment type="subcellular location">
    <subcellularLocation>
        <location evidence="1">Membrane</location>
        <topology evidence="1">Multi-pass membrane protein</topology>
    </subcellularLocation>
</comment>
<reference evidence="15 16" key="1">
    <citation type="submission" date="2020-08" db="EMBL/GenBank/DDBJ databases">
        <authorList>
            <person name="Hejnol A."/>
        </authorList>
    </citation>
    <scope>NUCLEOTIDE SEQUENCE [LARGE SCALE GENOMIC DNA]</scope>
</reference>
<gene>
    <name evidence="15" type="ORF">DGYR_LOCUS4201</name>
</gene>
<evidence type="ECO:0000256" key="5">
    <source>
        <dbReference type="ARBA" id="ARBA00022847"/>
    </source>
</evidence>
<evidence type="ECO:0000256" key="3">
    <source>
        <dbReference type="ARBA" id="ARBA00022448"/>
    </source>
</evidence>
<keyword evidence="9" id="KW-0406">Ion transport</keyword>
<evidence type="ECO:0000256" key="10">
    <source>
        <dbReference type="ARBA" id="ARBA00023136"/>
    </source>
</evidence>
<dbReference type="Gene3D" id="1.20.1730.10">
    <property type="entry name" value="Sodium/glucose cotransporter"/>
    <property type="match status" value="1"/>
</dbReference>
<evidence type="ECO:0000256" key="13">
    <source>
        <dbReference type="RuleBase" id="RU362091"/>
    </source>
</evidence>
<feature type="transmembrane region" description="Helical" evidence="14">
    <location>
        <begin position="227"/>
        <end position="247"/>
    </location>
</feature>
<dbReference type="Pfam" id="PF00474">
    <property type="entry name" value="SSF"/>
    <property type="match status" value="1"/>
</dbReference>
<keyword evidence="11" id="KW-0325">Glycoprotein</keyword>
<keyword evidence="16" id="KW-1185">Reference proteome</keyword>
<accession>A0A7I8VLL5</accession>
<feature type="transmembrane region" description="Helical" evidence="14">
    <location>
        <begin position="6"/>
        <end position="27"/>
    </location>
</feature>
<name>A0A7I8VLL5_9ANNE</name>
<dbReference type="GO" id="GO:0005886">
    <property type="term" value="C:plasma membrane"/>
    <property type="evidence" value="ECO:0007669"/>
    <property type="project" value="TreeGrafter"/>
</dbReference>
<sequence length="527" mass="57076">MDGIGLIVLVILYVVILVVGLLASKYLKPRISDLTIKRNEVDLVAGRRISAAIGIFTMTATTVGGGFINGTAESVYTQGVLWTTAPLGIFLGLVIGGFFYAGKMRRERYLTMFDPIQTQCGSLSVSVLYLIHLMADLFWSASILAALGASLNVILGLNHPTAICVSATVAVLYTMFGQMISVAYTDVVQLLLIFIGLILAAPASMIHKSVKNPLSDQWIGEIQPGQSGIWIDLLIAMTLGTIPWQSYFQRVLSLKKHTLAVGLSISAGAFSFTLAIPPALIGVVAKSTNWTLIHSGEDLLNDQSSLTLPVVIYYLTPRPIAIIGLCGIAAAVMSSLDSSILASASLFTHNVYYKTIRCKKSKDSELQWIQRVVTVIIGGGAAALSLSSNSVYGLFILAADIMFVIMFPQLTLSLYSSIPNAYGSLFALIIGLIFRIGCGESTLNLKAFIKLPFYSNASGQRFPFRTLSMCTSAIVLLSVSYLSRVIFKKFPHLDLLGKLEEHIIKRQNNNIKQSALVNNDLIEETSI</sequence>
<feature type="transmembrane region" description="Helical" evidence="14">
    <location>
        <begin position="422"/>
        <end position="442"/>
    </location>
</feature>
<comment type="similarity">
    <text evidence="2 13">Belongs to the sodium:solute symporter (SSF) (TC 2.A.21) family.</text>
</comment>
<evidence type="ECO:0000256" key="2">
    <source>
        <dbReference type="ARBA" id="ARBA00006434"/>
    </source>
</evidence>
<evidence type="ECO:0000313" key="15">
    <source>
        <dbReference type="EMBL" id="CAD5115460.1"/>
    </source>
</evidence>
<evidence type="ECO:0000256" key="11">
    <source>
        <dbReference type="ARBA" id="ARBA00023180"/>
    </source>
</evidence>
<dbReference type="GO" id="GO:0005307">
    <property type="term" value="F:choline:sodium symporter activity"/>
    <property type="evidence" value="ECO:0007669"/>
    <property type="project" value="TreeGrafter"/>
</dbReference>
<keyword evidence="7 14" id="KW-1133">Transmembrane helix</keyword>
<evidence type="ECO:0000256" key="6">
    <source>
        <dbReference type="ARBA" id="ARBA00022979"/>
    </source>
</evidence>
<evidence type="ECO:0000256" key="14">
    <source>
        <dbReference type="SAM" id="Phobius"/>
    </source>
</evidence>
<feature type="transmembrane region" description="Helical" evidence="14">
    <location>
        <begin position="80"/>
        <end position="102"/>
    </location>
</feature>
<keyword evidence="4 14" id="KW-0812">Transmembrane</keyword>
<dbReference type="CDD" id="cd11474">
    <property type="entry name" value="SLC5sbd_CHT"/>
    <property type="match status" value="1"/>
</dbReference>
<keyword evidence="3" id="KW-0813">Transport</keyword>
<feature type="transmembrane region" description="Helical" evidence="14">
    <location>
        <begin position="187"/>
        <end position="207"/>
    </location>
</feature>
<proteinExistence type="inferred from homology"/>
<evidence type="ECO:0000256" key="7">
    <source>
        <dbReference type="ARBA" id="ARBA00022989"/>
    </source>
</evidence>
<dbReference type="InterPro" id="IPR001734">
    <property type="entry name" value="Na/solute_symporter"/>
</dbReference>
<evidence type="ECO:0000256" key="12">
    <source>
        <dbReference type="ARBA" id="ARBA00023201"/>
    </source>
</evidence>
<dbReference type="AlphaFoldDB" id="A0A7I8VLL5"/>
<feature type="transmembrane region" description="Helical" evidence="14">
    <location>
        <begin position="48"/>
        <end position="68"/>
    </location>
</feature>
<keyword evidence="8" id="KW-0915">Sodium</keyword>
<keyword evidence="10 14" id="KW-0472">Membrane</keyword>
<keyword evidence="6" id="KW-0530">Neurotransmitter biosynthesis</keyword>
<feature type="transmembrane region" description="Helical" evidence="14">
    <location>
        <begin position="123"/>
        <end position="147"/>
    </location>
</feature>
<dbReference type="PANTHER" id="PTHR45897">
    <property type="entry name" value="HIGH-AFFINITY CHOLINE TRANSPORTER 1"/>
    <property type="match status" value="1"/>
</dbReference>
<protein>
    <submittedName>
        <fullName evidence="15">DgyrCDS4432</fullName>
    </submittedName>
</protein>
<keyword evidence="5" id="KW-0769">Symport</keyword>
<dbReference type="InterPro" id="IPR038377">
    <property type="entry name" value="Na/Glc_symporter_sf"/>
</dbReference>
<evidence type="ECO:0000256" key="4">
    <source>
        <dbReference type="ARBA" id="ARBA00022692"/>
    </source>
</evidence>